<dbReference type="Gene3D" id="3.90.70.80">
    <property type="match status" value="1"/>
</dbReference>
<organism evidence="2 3">
    <name type="scientific">Reticulomyxa filosa</name>
    <dbReference type="NCBI Taxonomy" id="46433"/>
    <lineage>
        <taxon>Eukaryota</taxon>
        <taxon>Sar</taxon>
        <taxon>Rhizaria</taxon>
        <taxon>Retaria</taxon>
        <taxon>Foraminifera</taxon>
        <taxon>Monothalamids</taxon>
        <taxon>Reticulomyxidae</taxon>
        <taxon>Reticulomyxa</taxon>
    </lineage>
</organism>
<name>X6NAC9_RETFI</name>
<accession>X6NAC9</accession>
<dbReference type="AlphaFoldDB" id="X6NAC9"/>
<proteinExistence type="predicted"/>
<sequence length="472" mass="56542">MGREIERVEYDIDSIFRCMSVYFEGKQSSFCEYKQMYAEYLSNHYKSDVWIQQLYEQSKVNVPIEEYIDFLKQSNARYHRAIHAFGNDMDLSLLARIHGIDIKIYDAQTLQIRCISGKVTTSHCNVMELAWNRSHFGLVKVTSIPMVCYFLFIFSSNTLFLLRDFSFENKKKDWLTFRVFLFFFLKKKVVDYSFVINQQKLEVYLTQRVSNFIQNMKKHNTNMTHAQFQVLERACYVWKQRSIHTHQVYLFSNRTNSNMQNLYPMFAKLQMLFKRLRAHHESQNEKKEQKNKDSPHRKTKKVETKHSDDEKMATESNEQHSLEKILLKKTQIHQDIAQERQKMLHLLKELSKRNVPSYHSSITSICQQWSCYIHHSHQAKRLNQVADNVAEIEEHFNFGLFVFSTNMLRSVPSFSQYEWNVWPDQWKTKCVTADQNALDLYQWCQMHCTKNRKKGGNDEIYEYDIFNDNCVF</sequence>
<gene>
    <name evidence="2" type="ORF">RFI_14936</name>
</gene>
<evidence type="ECO:0000256" key="1">
    <source>
        <dbReference type="SAM" id="MobiDB-lite"/>
    </source>
</evidence>
<dbReference type="EMBL" id="ASPP01010883">
    <property type="protein sequence ID" value="ETO22267.1"/>
    <property type="molecule type" value="Genomic_DNA"/>
</dbReference>
<evidence type="ECO:0000313" key="3">
    <source>
        <dbReference type="Proteomes" id="UP000023152"/>
    </source>
</evidence>
<protein>
    <submittedName>
        <fullName evidence="2">Uncharacterized protein</fullName>
    </submittedName>
</protein>
<feature type="compositionally biased region" description="Basic and acidic residues" evidence="1">
    <location>
        <begin position="279"/>
        <end position="320"/>
    </location>
</feature>
<reference evidence="2 3" key="1">
    <citation type="journal article" date="2013" name="Curr. Biol.">
        <title>The Genome of the Foraminiferan Reticulomyxa filosa.</title>
        <authorList>
            <person name="Glockner G."/>
            <person name="Hulsmann N."/>
            <person name="Schleicher M."/>
            <person name="Noegel A.A."/>
            <person name="Eichinger L."/>
            <person name="Gallinger C."/>
            <person name="Pawlowski J."/>
            <person name="Sierra R."/>
            <person name="Euteneuer U."/>
            <person name="Pillet L."/>
            <person name="Moustafa A."/>
            <person name="Platzer M."/>
            <person name="Groth M."/>
            <person name="Szafranski K."/>
            <person name="Schliwa M."/>
        </authorList>
    </citation>
    <scope>NUCLEOTIDE SEQUENCE [LARGE SCALE GENOMIC DNA]</scope>
</reference>
<feature type="region of interest" description="Disordered" evidence="1">
    <location>
        <begin position="278"/>
        <end position="320"/>
    </location>
</feature>
<keyword evidence="3" id="KW-1185">Reference proteome</keyword>
<evidence type="ECO:0000313" key="2">
    <source>
        <dbReference type="EMBL" id="ETO22267.1"/>
    </source>
</evidence>
<dbReference type="Proteomes" id="UP000023152">
    <property type="component" value="Unassembled WGS sequence"/>
</dbReference>
<comment type="caution">
    <text evidence="2">The sequence shown here is derived from an EMBL/GenBank/DDBJ whole genome shotgun (WGS) entry which is preliminary data.</text>
</comment>